<organism evidence="1 2">
    <name type="scientific">Pholiota conissans</name>
    <dbReference type="NCBI Taxonomy" id="109636"/>
    <lineage>
        <taxon>Eukaryota</taxon>
        <taxon>Fungi</taxon>
        <taxon>Dikarya</taxon>
        <taxon>Basidiomycota</taxon>
        <taxon>Agaricomycotina</taxon>
        <taxon>Agaricomycetes</taxon>
        <taxon>Agaricomycetidae</taxon>
        <taxon>Agaricales</taxon>
        <taxon>Agaricineae</taxon>
        <taxon>Strophariaceae</taxon>
        <taxon>Pholiota</taxon>
    </lineage>
</organism>
<sequence length="292" mass="33176">MSSFIFQQDIFPEKKDIRIHCQRCNEADWAKFLPQFIDSIEDNRIGISTMHGTNGASKTLVISSNSRIIAISISPKASRSSRKGNSPFNQLQDLLCNPKLFKYSLEMDKVSTALFLDFGLTIVAAKDLLSLSTEHSRHSLEACLFALGGSGNIEKQAVKRVFSDKKVTSNDFERASLQAWAVCHAASIPAVHELLQTARLINTFEFDKEILQVLCRAIRDANRLWALKPVRVKNDVHEKHKALSNDEISLVCKRYKSKISDRPRNNQVCIKLFRRLLKADTILDHQNREHRS</sequence>
<protein>
    <submittedName>
        <fullName evidence="1">Uncharacterized protein</fullName>
    </submittedName>
</protein>
<dbReference type="AlphaFoldDB" id="A0A9P6D6Y4"/>
<gene>
    <name evidence="1" type="ORF">BDN70DRAFT_676615</name>
</gene>
<dbReference type="EMBL" id="MU155137">
    <property type="protein sequence ID" value="KAF9485153.1"/>
    <property type="molecule type" value="Genomic_DNA"/>
</dbReference>
<accession>A0A9P6D6Y4</accession>
<evidence type="ECO:0000313" key="2">
    <source>
        <dbReference type="Proteomes" id="UP000807469"/>
    </source>
</evidence>
<proteinExistence type="predicted"/>
<name>A0A9P6D6Y4_9AGAR</name>
<keyword evidence="2" id="KW-1185">Reference proteome</keyword>
<evidence type="ECO:0000313" key="1">
    <source>
        <dbReference type="EMBL" id="KAF9485153.1"/>
    </source>
</evidence>
<reference evidence="1" key="1">
    <citation type="submission" date="2020-11" db="EMBL/GenBank/DDBJ databases">
        <authorList>
            <consortium name="DOE Joint Genome Institute"/>
            <person name="Ahrendt S."/>
            <person name="Riley R."/>
            <person name="Andreopoulos W."/>
            <person name="Labutti K."/>
            <person name="Pangilinan J."/>
            <person name="Ruiz-Duenas F.J."/>
            <person name="Barrasa J.M."/>
            <person name="Sanchez-Garcia M."/>
            <person name="Camarero S."/>
            <person name="Miyauchi S."/>
            <person name="Serrano A."/>
            <person name="Linde D."/>
            <person name="Babiker R."/>
            <person name="Drula E."/>
            <person name="Ayuso-Fernandez I."/>
            <person name="Pacheco R."/>
            <person name="Padilla G."/>
            <person name="Ferreira P."/>
            <person name="Barriuso J."/>
            <person name="Kellner H."/>
            <person name="Castanera R."/>
            <person name="Alfaro M."/>
            <person name="Ramirez L."/>
            <person name="Pisabarro A.G."/>
            <person name="Kuo A."/>
            <person name="Tritt A."/>
            <person name="Lipzen A."/>
            <person name="He G."/>
            <person name="Yan M."/>
            <person name="Ng V."/>
            <person name="Cullen D."/>
            <person name="Martin F."/>
            <person name="Rosso M.-N."/>
            <person name="Henrissat B."/>
            <person name="Hibbett D."/>
            <person name="Martinez A.T."/>
            <person name="Grigoriev I.V."/>
        </authorList>
    </citation>
    <scope>NUCLEOTIDE SEQUENCE</scope>
    <source>
        <strain evidence="1">CIRM-BRFM 674</strain>
    </source>
</reference>
<comment type="caution">
    <text evidence="1">The sequence shown here is derived from an EMBL/GenBank/DDBJ whole genome shotgun (WGS) entry which is preliminary data.</text>
</comment>
<dbReference type="Proteomes" id="UP000807469">
    <property type="component" value="Unassembled WGS sequence"/>
</dbReference>
<dbReference type="OrthoDB" id="6513042at2759"/>